<organism evidence="2">
    <name type="scientific">Brassica napus</name>
    <name type="common">Rape</name>
    <dbReference type="NCBI Taxonomy" id="3708"/>
    <lineage>
        <taxon>Eukaryota</taxon>
        <taxon>Viridiplantae</taxon>
        <taxon>Streptophyta</taxon>
        <taxon>Embryophyta</taxon>
        <taxon>Tracheophyta</taxon>
        <taxon>Spermatophyta</taxon>
        <taxon>Magnoliopsida</taxon>
        <taxon>eudicotyledons</taxon>
        <taxon>Gunneridae</taxon>
        <taxon>Pentapetalae</taxon>
        <taxon>rosids</taxon>
        <taxon>malvids</taxon>
        <taxon>Brassicales</taxon>
        <taxon>Brassicaceae</taxon>
        <taxon>Brassiceae</taxon>
        <taxon>Brassica</taxon>
    </lineage>
</organism>
<name>A0A816KVP6_BRANA</name>
<dbReference type="AlphaFoldDB" id="A0A816KVP6"/>
<keyword evidence="1" id="KW-0812">Transmembrane</keyword>
<proteinExistence type="predicted"/>
<keyword evidence="1" id="KW-1133">Transmembrane helix</keyword>
<dbReference type="Proteomes" id="UP001295469">
    <property type="component" value="Chromosome C05"/>
</dbReference>
<gene>
    <name evidence="2" type="ORF">DARMORV10_C05P03330.1</name>
</gene>
<keyword evidence="1" id="KW-0472">Membrane</keyword>
<feature type="transmembrane region" description="Helical" evidence="1">
    <location>
        <begin position="87"/>
        <end position="107"/>
    </location>
</feature>
<sequence length="130" mass="15466">MWTRTWTEASLVAPVSWSESLKSVCYYSRFKTLRAPRHLLLWGFPSSFLSFHRVFCRRSRDPASLTNSASAAKDPSKLQVTPDVPEASIYLLMLCLYYVWNVIFFLLRRIFFRWVGFGLHPYFHHYIFFL</sequence>
<protein>
    <submittedName>
        <fullName evidence="2">(rape) hypothetical protein</fullName>
    </submittedName>
</protein>
<evidence type="ECO:0000256" key="1">
    <source>
        <dbReference type="SAM" id="Phobius"/>
    </source>
</evidence>
<reference evidence="2" key="1">
    <citation type="submission" date="2021-01" db="EMBL/GenBank/DDBJ databases">
        <authorList>
            <consortium name="Genoscope - CEA"/>
            <person name="William W."/>
        </authorList>
    </citation>
    <scope>NUCLEOTIDE SEQUENCE</scope>
</reference>
<evidence type="ECO:0000313" key="2">
    <source>
        <dbReference type="EMBL" id="CAF1923762.1"/>
    </source>
</evidence>
<dbReference type="EMBL" id="HG994369">
    <property type="protein sequence ID" value="CAF1923762.1"/>
    <property type="molecule type" value="Genomic_DNA"/>
</dbReference>
<accession>A0A816KVP6</accession>